<keyword evidence="2" id="KW-1185">Reference proteome</keyword>
<dbReference type="KEGG" id="mmyr:MXMO3_02976"/>
<protein>
    <submittedName>
        <fullName evidence="1">Uncharacterized protein</fullName>
    </submittedName>
</protein>
<organism evidence="1 2">
    <name type="scientific">Maritalea myrionectae</name>
    <dbReference type="NCBI Taxonomy" id="454601"/>
    <lineage>
        <taxon>Bacteria</taxon>
        <taxon>Pseudomonadati</taxon>
        <taxon>Pseudomonadota</taxon>
        <taxon>Alphaproteobacteria</taxon>
        <taxon>Hyphomicrobiales</taxon>
        <taxon>Devosiaceae</taxon>
        <taxon>Maritalea</taxon>
    </lineage>
</organism>
<evidence type="ECO:0000313" key="1">
    <source>
        <dbReference type="EMBL" id="AVX05484.1"/>
    </source>
</evidence>
<dbReference type="Proteomes" id="UP000258927">
    <property type="component" value="Chromosome"/>
</dbReference>
<sequence>MDCKIKSCNDGGVWGLGTAMGAVCVAPEQVRGGEFDGRH</sequence>
<dbReference type="AlphaFoldDB" id="A0A2R4MHU2"/>
<dbReference type="EMBL" id="CP021330">
    <property type="protein sequence ID" value="AVX05484.1"/>
    <property type="molecule type" value="Genomic_DNA"/>
</dbReference>
<accession>A0A2R4MHU2</accession>
<name>A0A2R4MHU2_9HYPH</name>
<evidence type="ECO:0000313" key="2">
    <source>
        <dbReference type="Proteomes" id="UP000258927"/>
    </source>
</evidence>
<gene>
    <name evidence="1" type="ORF">MXMO3_02976</name>
</gene>
<reference evidence="1 2" key="1">
    <citation type="submission" date="2017-05" db="EMBL/GenBank/DDBJ databases">
        <title>Genome Analysis of Maritalea myrionectae HL2708#5.</title>
        <authorList>
            <consortium name="Cotde Inc.-PKNU"/>
            <person name="Jang D."/>
            <person name="Oh H.-M."/>
        </authorList>
    </citation>
    <scope>NUCLEOTIDE SEQUENCE [LARGE SCALE GENOMIC DNA]</scope>
    <source>
        <strain evidence="1 2">HL2708#5</strain>
    </source>
</reference>
<proteinExistence type="predicted"/>